<comment type="caution">
    <text evidence="1">The sequence shown here is derived from an EMBL/GenBank/DDBJ whole genome shotgun (WGS) entry which is preliminary data.</text>
</comment>
<dbReference type="RefSeq" id="WP_344974895.1">
    <property type="nucleotide sequence ID" value="NZ_BAABDD010000026.1"/>
</dbReference>
<name>A0ABP7GE99_9ACTN</name>
<protein>
    <recommendedName>
        <fullName evidence="3">DoxX protein</fullName>
    </recommendedName>
</protein>
<proteinExistence type="predicted"/>
<gene>
    <name evidence="1" type="ORF">GCM10022402_40780</name>
</gene>
<evidence type="ECO:0000313" key="2">
    <source>
        <dbReference type="Proteomes" id="UP001500908"/>
    </source>
</evidence>
<dbReference type="Proteomes" id="UP001500908">
    <property type="component" value="Unassembled WGS sequence"/>
</dbReference>
<sequence length="172" mass="19013">MGLLRTQARRLLAIPFLLEGVQTLRDPAPRAKELSPVIHELSRKYSWLPDNPELLVRLQGATGVAGSALLMSRKAGRLGCAVLAVQSLPTLVGERRSLTSGDLNGRDSARTTMAKDLSLLSALVLVATEPKRRPPRAVWEARHTADLVRRRSLEARQTARQRVRKAAGRMKR</sequence>
<keyword evidence="2" id="KW-1185">Reference proteome</keyword>
<evidence type="ECO:0000313" key="1">
    <source>
        <dbReference type="EMBL" id="GAA3758521.1"/>
    </source>
</evidence>
<dbReference type="EMBL" id="BAABDD010000026">
    <property type="protein sequence ID" value="GAA3758521.1"/>
    <property type="molecule type" value="Genomic_DNA"/>
</dbReference>
<evidence type="ECO:0008006" key="3">
    <source>
        <dbReference type="Google" id="ProtNLM"/>
    </source>
</evidence>
<reference evidence="2" key="1">
    <citation type="journal article" date="2019" name="Int. J. Syst. Evol. Microbiol.">
        <title>The Global Catalogue of Microorganisms (GCM) 10K type strain sequencing project: providing services to taxonomists for standard genome sequencing and annotation.</title>
        <authorList>
            <consortium name="The Broad Institute Genomics Platform"/>
            <consortium name="The Broad Institute Genome Sequencing Center for Infectious Disease"/>
            <person name="Wu L."/>
            <person name="Ma J."/>
        </authorList>
    </citation>
    <scope>NUCLEOTIDE SEQUENCE [LARGE SCALE GENOMIC DNA]</scope>
    <source>
        <strain evidence="2">JCM 17137</strain>
    </source>
</reference>
<organism evidence="1 2">
    <name type="scientific">Salinactinospora qingdaonensis</name>
    <dbReference type="NCBI Taxonomy" id="702744"/>
    <lineage>
        <taxon>Bacteria</taxon>
        <taxon>Bacillati</taxon>
        <taxon>Actinomycetota</taxon>
        <taxon>Actinomycetes</taxon>
        <taxon>Streptosporangiales</taxon>
        <taxon>Nocardiopsidaceae</taxon>
        <taxon>Salinactinospora</taxon>
    </lineage>
</organism>
<accession>A0ABP7GE99</accession>